<dbReference type="EMBL" id="JAAMOZ010000001">
    <property type="protein sequence ID" value="NIH56309.1"/>
    <property type="molecule type" value="Genomic_DNA"/>
</dbReference>
<dbReference type="Pfam" id="PF09424">
    <property type="entry name" value="YqeY"/>
    <property type="match status" value="1"/>
</dbReference>
<dbReference type="Proteomes" id="UP000749311">
    <property type="component" value="Unassembled WGS sequence"/>
</dbReference>
<gene>
    <name evidence="1" type="ORF">FB473_000954</name>
</gene>
<dbReference type="Gene3D" id="1.10.1510.10">
    <property type="entry name" value="Uncharacterised protein YqeY/AIM41 PF09424, N-terminal domain"/>
    <property type="match status" value="1"/>
</dbReference>
<protein>
    <recommendedName>
        <fullName evidence="3">GatB/YqeY domain-containing protein</fullName>
    </recommendedName>
</protein>
<organism evidence="1 2">
    <name type="scientific">Brooklawnia cerclae</name>
    <dbReference type="NCBI Taxonomy" id="349934"/>
    <lineage>
        <taxon>Bacteria</taxon>
        <taxon>Bacillati</taxon>
        <taxon>Actinomycetota</taxon>
        <taxon>Actinomycetes</taxon>
        <taxon>Propionibacteriales</taxon>
        <taxon>Propionibacteriaceae</taxon>
        <taxon>Brooklawnia</taxon>
    </lineage>
</organism>
<evidence type="ECO:0000313" key="2">
    <source>
        <dbReference type="Proteomes" id="UP000749311"/>
    </source>
</evidence>
<evidence type="ECO:0000313" key="1">
    <source>
        <dbReference type="EMBL" id="NIH56309.1"/>
    </source>
</evidence>
<keyword evidence="2" id="KW-1185">Reference proteome</keyword>
<dbReference type="InterPro" id="IPR019004">
    <property type="entry name" value="YqeY/Aim41"/>
</dbReference>
<comment type="caution">
    <text evidence="1">The sequence shown here is derived from an EMBL/GenBank/DDBJ whole genome shotgun (WGS) entry which is preliminary data.</text>
</comment>
<proteinExistence type="predicted"/>
<dbReference type="PANTHER" id="PTHR28055">
    <property type="entry name" value="ALTERED INHERITANCE OF MITOCHONDRIA PROTEIN 41, MITOCHONDRIAL"/>
    <property type="match status" value="1"/>
</dbReference>
<evidence type="ECO:0008006" key="3">
    <source>
        <dbReference type="Google" id="ProtNLM"/>
    </source>
</evidence>
<dbReference type="PANTHER" id="PTHR28055:SF1">
    <property type="entry name" value="ALTERED INHERITANCE OF MITOCHONDRIA PROTEIN 41, MITOCHONDRIAL"/>
    <property type="match status" value="1"/>
</dbReference>
<reference evidence="1 2" key="1">
    <citation type="submission" date="2020-02" db="EMBL/GenBank/DDBJ databases">
        <title>Sequencing the genomes of 1000 actinobacteria strains.</title>
        <authorList>
            <person name="Klenk H.-P."/>
        </authorList>
    </citation>
    <scope>NUCLEOTIDE SEQUENCE [LARGE SCALE GENOMIC DNA]</scope>
    <source>
        <strain evidence="1 2">DSM 19609</strain>
    </source>
</reference>
<dbReference type="RefSeq" id="WP_341770030.1">
    <property type="nucleotide sequence ID" value="NZ_BAAAOO010000002.1"/>
</dbReference>
<dbReference type="InterPro" id="IPR003789">
    <property type="entry name" value="Asn/Gln_tRNA_amidoTrase-B-like"/>
</dbReference>
<dbReference type="Gene3D" id="1.10.10.410">
    <property type="match status" value="1"/>
</dbReference>
<accession>A0ABX0SEJ9</accession>
<name>A0ABX0SEJ9_9ACTN</name>
<dbReference type="InterPro" id="IPR042184">
    <property type="entry name" value="YqeY/Aim41_N"/>
</dbReference>
<sequence length="199" mass="21460">MAWRPDVARKAAVPEWTFGARSRPTGDAAGMRAHREGSIQEEQIVGAIKERLRADLTAAMKARDDFAKSTLRMAIGAIQYAEVAGEQAKELTDAEEIAVLTKEQRTRIESAETYAAAGRPELAEKESGEATLLARYLPQPLTDDELTAIVDEEVAKVEAELGSKPTMKQMGGLVKAVNARVAGRADGKTVATQVRARLG</sequence>
<dbReference type="SUPFAM" id="SSF89095">
    <property type="entry name" value="GatB/YqeY motif"/>
    <property type="match status" value="1"/>
</dbReference>
<dbReference type="InterPro" id="IPR023168">
    <property type="entry name" value="GatB_Yqey_C_2"/>
</dbReference>